<dbReference type="Proteomes" id="UP000242972">
    <property type="component" value="Unassembled WGS sequence"/>
</dbReference>
<comment type="caution">
    <text evidence="1">The sequence shown here is derived from an EMBL/GenBank/DDBJ whole genome shotgun (WGS) entry which is preliminary data.</text>
</comment>
<protein>
    <submittedName>
        <fullName evidence="1">Uncharacterized protein</fullName>
    </submittedName>
</protein>
<name>A0A2T2WVV3_9FIRM</name>
<organism evidence="1 2">
    <name type="scientific">Sulfobacillus benefaciens</name>
    <dbReference type="NCBI Taxonomy" id="453960"/>
    <lineage>
        <taxon>Bacteria</taxon>
        <taxon>Bacillati</taxon>
        <taxon>Bacillota</taxon>
        <taxon>Clostridia</taxon>
        <taxon>Eubacteriales</taxon>
        <taxon>Clostridiales Family XVII. Incertae Sedis</taxon>
        <taxon>Sulfobacillus</taxon>
    </lineage>
</organism>
<evidence type="ECO:0000313" key="2">
    <source>
        <dbReference type="Proteomes" id="UP000242972"/>
    </source>
</evidence>
<dbReference type="AlphaFoldDB" id="A0A2T2WVV3"/>
<accession>A0A2T2WVV3</accession>
<proteinExistence type="predicted"/>
<dbReference type="EMBL" id="PXYW01000125">
    <property type="protein sequence ID" value="PSR26355.1"/>
    <property type="molecule type" value="Genomic_DNA"/>
</dbReference>
<sequence>MPIITHLDRHVAYREVGGPIVLYAVPDEFIGQEAHVTCQGVPASSDPCFALFLFRCGRCGILVLEDAPVACPVCGSREGTVIYLDPAK</sequence>
<evidence type="ECO:0000313" key="1">
    <source>
        <dbReference type="EMBL" id="PSR26355.1"/>
    </source>
</evidence>
<dbReference type="SUPFAM" id="SSF57802">
    <property type="entry name" value="Rubredoxin-like"/>
    <property type="match status" value="1"/>
</dbReference>
<reference evidence="1 2" key="1">
    <citation type="journal article" date="2014" name="BMC Genomics">
        <title>Comparison of environmental and isolate Sulfobacillus genomes reveals diverse carbon, sulfur, nitrogen, and hydrogen metabolisms.</title>
        <authorList>
            <person name="Justice N.B."/>
            <person name="Norman A."/>
            <person name="Brown C.T."/>
            <person name="Singh A."/>
            <person name="Thomas B.C."/>
            <person name="Banfield J.F."/>
        </authorList>
    </citation>
    <scope>NUCLEOTIDE SEQUENCE [LARGE SCALE GENOMIC DNA]</scope>
    <source>
        <strain evidence="1">AMDSBA4</strain>
    </source>
</reference>
<gene>
    <name evidence="1" type="ORF">C7B46_20045</name>
</gene>